<organism evidence="5 6">
    <name type="scientific">Acidithiobacillus ferridurans</name>
    <dbReference type="NCBI Taxonomy" id="1232575"/>
    <lineage>
        <taxon>Bacteria</taxon>
        <taxon>Pseudomonadati</taxon>
        <taxon>Pseudomonadota</taxon>
        <taxon>Acidithiobacillia</taxon>
        <taxon>Acidithiobacillales</taxon>
        <taxon>Acidithiobacillaceae</taxon>
        <taxon>Acidithiobacillus</taxon>
    </lineage>
</organism>
<dbReference type="PRINTS" id="PR01217">
    <property type="entry name" value="PRICHEXTENSN"/>
</dbReference>
<dbReference type="GO" id="GO:0055085">
    <property type="term" value="P:transmembrane transport"/>
    <property type="evidence" value="ECO:0007669"/>
    <property type="project" value="InterPro"/>
</dbReference>
<evidence type="ECO:0000256" key="3">
    <source>
        <dbReference type="ARBA" id="ARBA00022989"/>
    </source>
</evidence>
<reference evidence="5 6" key="1">
    <citation type="journal article" date="2018" name="Microbiol. Resour. Announc.">
        <title>Complete Genome Sequence of Acidithiobacillus ferridurans JCM 18981.</title>
        <authorList>
            <person name="Miyauchi T."/>
            <person name="Kouzuma A."/>
            <person name="Abe T."/>
            <person name="Watanabe K."/>
        </authorList>
    </citation>
    <scope>NUCLEOTIDE SEQUENCE [LARGE SCALE GENOMIC DNA]</scope>
    <source>
        <strain evidence="6">ATCC 33020 / DSM 29468 / JCM 18981 / 11Fe</strain>
    </source>
</reference>
<evidence type="ECO:0000313" key="6">
    <source>
        <dbReference type="Proteomes" id="UP000280188"/>
    </source>
</evidence>
<dbReference type="InterPro" id="IPR006260">
    <property type="entry name" value="TonB/TolA_C"/>
</dbReference>
<protein>
    <submittedName>
        <fullName evidence="5">Uncharacterized protein</fullName>
    </submittedName>
</protein>
<keyword evidence="2" id="KW-0812">Transmembrane</keyword>
<dbReference type="Proteomes" id="UP000280188">
    <property type="component" value="Chromosome"/>
</dbReference>
<keyword evidence="3" id="KW-1133">Transmembrane helix</keyword>
<evidence type="ECO:0000313" key="5">
    <source>
        <dbReference type="EMBL" id="BBF64160.1"/>
    </source>
</evidence>
<dbReference type="InterPro" id="IPR037682">
    <property type="entry name" value="TonB_C"/>
</dbReference>
<dbReference type="KEGG" id="afj:AFERRID_03780"/>
<keyword evidence="4" id="KW-0472">Membrane</keyword>
<comment type="subcellular location">
    <subcellularLocation>
        <location evidence="1">Membrane</location>
        <topology evidence="1">Single-pass membrane protein</topology>
    </subcellularLocation>
</comment>
<evidence type="ECO:0000256" key="1">
    <source>
        <dbReference type="ARBA" id="ARBA00004167"/>
    </source>
</evidence>
<dbReference type="AlphaFoldDB" id="A0A2Z6IEW0"/>
<dbReference type="RefSeq" id="WP_126604268.1">
    <property type="nucleotide sequence ID" value="NZ_AP018795.1"/>
</dbReference>
<dbReference type="SUPFAM" id="SSF74653">
    <property type="entry name" value="TolA/TonB C-terminal domain"/>
    <property type="match status" value="1"/>
</dbReference>
<dbReference type="Pfam" id="PF03544">
    <property type="entry name" value="TonB_C"/>
    <property type="match status" value="1"/>
</dbReference>
<dbReference type="EMBL" id="AP018795">
    <property type="protein sequence ID" value="BBF64160.1"/>
    <property type="molecule type" value="Genomic_DNA"/>
</dbReference>
<dbReference type="PROSITE" id="PS52015">
    <property type="entry name" value="TONB_CTD"/>
    <property type="match status" value="1"/>
</dbReference>
<dbReference type="Gene3D" id="3.30.1150.10">
    <property type="match status" value="1"/>
</dbReference>
<dbReference type="NCBIfam" id="TIGR01352">
    <property type="entry name" value="tonB_Cterm"/>
    <property type="match status" value="1"/>
</dbReference>
<proteinExistence type="predicted"/>
<evidence type="ECO:0000256" key="2">
    <source>
        <dbReference type="ARBA" id="ARBA00022692"/>
    </source>
</evidence>
<gene>
    <name evidence="5" type="ORF">AFERRID_03780</name>
</gene>
<sequence length="239" mass="25389">MNTIVGNPSWTPPPLNTNKEHFGRALLVGAVLEALLVGGLIWVGSNTPPPQPVVKKIIAIHMIQPVPPKPKPKPVPPPPKPMVHPKPLPRPVPLPKPVVHQVPVPKPLIAKTPLPLAPVAPPRPPVVPPPPPPPAPSMAARQAALAEYAALVRAQVQADAHVPEAIRLMHLSGTAIITFRLAPSGRLQWAKISRSSGAGPIDRAALKSVKEGQYPPFSKDMPKHATNFTVEVHLSGRAS</sequence>
<accession>A0A2Z6IEW0</accession>
<dbReference type="GO" id="GO:0016020">
    <property type="term" value="C:membrane"/>
    <property type="evidence" value="ECO:0007669"/>
    <property type="project" value="UniProtKB-SubCell"/>
</dbReference>
<keyword evidence="6" id="KW-1185">Reference proteome</keyword>
<name>A0A2Z6IEW0_ACIFI</name>
<evidence type="ECO:0000256" key="4">
    <source>
        <dbReference type="ARBA" id="ARBA00023136"/>
    </source>
</evidence>